<accession>A0A834YVS0</accession>
<dbReference type="EMBL" id="JABCRI010000014">
    <property type="protein sequence ID" value="KAF8394440.1"/>
    <property type="molecule type" value="Genomic_DNA"/>
</dbReference>
<reference evidence="1 2" key="1">
    <citation type="submission" date="2020-04" db="EMBL/GenBank/DDBJ databases">
        <title>Plant Genome Project.</title>
        <authorList>
            <person name="Zhang R.-G."/>
        </authorList>
    </citation>
    <scope>NUCLEOTIDE SEQUENCE [LARGE SCALE GENOMIC DNA]</scope>
    <source>
        <strain evidence="1">YNK0</strain>
        <tissue evidence="1">Leaf</tissue>
    </source>
</reference>
<keyword evidence="2" id="KW-1185">Reference proteome</keyword>
<evidence type="ECO:0000313" key="1">
    <source>
        <dbReference type="EMBL" id="KAF8394440.1"/>
    </source>
</evidence>
<sequence>MGEGAEKWRKKENIGNGFPSNIEMGLAVSLLCLSVFVLSSISDYCGAAIVDGVLVLSSGELRQLSLWLLSYATGIFEVMDSDGTGSLLLKNSLGFREDRKCKTLHSSSVSGFGGDY</sequence>
<name>A0A834YVS0_TETSI</name>
<organism evidence="1 2">
    <name type="scientific">Tetracentron sinense</name>
    <name type="common">Spur-leaf</name>
    <dbReference type="NCBI Taxonomy" id="13715"/>
    <lineage>
        <taxon>Eukaryota</taxon>
        <taxon>Viridiplantae</taxon>
        <taxon>Streptophyta</taxon>
        <taxon>Embryophyta</taxon>
        <taxon>Tracheophyta</taxon>
        <taxon>Spermatophyta</taxon>
        <taxon>Magnoliopsida</taxon>
        <taxon>Trochodendrales</taxon>
        <taxon>Trochodendraceae</taxon>
        <taxon>Tetracentron</taxon>
    </lineage>
</organism>
<dbReference type="AlphaFoldDB" id="A0A834YVS0"/>
<proteinExistence type="predicted"/>
<gene>
    <name evidence="1" type="ORF">HHK36_020648</name>
</gene>
<evidence type="ECO:0000313" key="2">
    <source>
        <dbReference type="Proteomes" id="UP000655225"/>
    </source>
</evidence>
<comment type="caution">
    <text evidence="1">The sequence shown here is derived from an EMBL/GenBank/DDBJ whole genome shotgun (WGS) entry which is preliminary data.</text>
</comment>
<protein>
    <submittedName>
        <fullName evidence="1">Uncharacterized protein</fullName>
    </submittedName>
</protein>
<dbReference type="Proteomes" id="UP000655225">
    <property type="component" value="Unassembled WGS sequence"/>
</dbReference>